<sequence>MKTSKYLFLGMVALAFAACNNEEVINDGPVAAQVSAGIEGVQTRAAGTNWDSNDQIGISCSGGKTTYTNVLYTVSDVSSGSFASDAPIYFQDLKEVTFSAYYPYAAAGGTIEKTITATDQEAEAQKKIDYMFASGAKASKQNPSVKFTNERDTDARFTHRMSQLSFTFNQGADTDLTNMADFTISGLKMEGTFNTENGTASVTNTAQAAELKITETPSASDTYTRSLILFPQQVENGKFNLSLTLGGETYKTELSVPNGGTDLTAGNKYTYTITVKKTEIVVSQSSIEGWGDGGDGNGTAEM</sequence>
<organism evidence="2">
    <name type="scientific">Paraprevotella clara</name>
    <dbReference type="NCBI Taxonomy" id="454154"/>
    <lineage>
        <taxon>Bacteria</taxon>
        <taxon>Pseudomonadati</taxon>
        <taxon>Bacteroidota</taxon>
        <taxon>Bacteroidia</taxon>
        <taxon>Bacteroidales</taxon>
        <taxon>Prevotellaceae</taxon>
        <taxon>Paraprevotella</taxon>
    </lineage>
</organism>
<dbReference type="Gene3D" id="2.60.40.2620">
    <property type="entry name" value="Fimbrillin-like"/>
    <property type="match status" value="1"/>
</dbReference>
<dbReference type="InterPro" id="IPR025049">
    <property type="entry name" value="Mfa-like_1"/>
</dbReference>
<dbReference type="CDD" id="cd13121">
    <property type="entry name" value="BF2867_like_C"/>
    <property type="match status" value="1"/>
</dbReference>
<name>A0A6N2ZYP6_9BACT</name>
<dbReference type="CDD" id="cd13120">
    <property type="entry name" value="BF2867_like_N"/>
    <property type="match status" value="1"/>
</dbReference>
<dbReference type="Pfam" id="PF13149">
    <property type="entry name" value="Mfa_like_1"/>
    <property type="match status" value="1"/>
</dbReference>
<evidence type="ECO:0000256" key="1">
    <source>
        <dbReference type="SAM" id="SignalP"/>
    </source>
</evidence>
<dbReference type="PROSITE" id="PS51257">
    <property type="entry name" value="PROKAR_LIPOPROTEIN"/>
    <property type="match status" value="1"/>
</dbReference>
<reference evidence="2" key="1">
    <citation type="submission" date="2019-11" db="EMBL/GenBank/DDBJ databases">
        <authorList>
            <person name="Feng L."/>
        </authorList>
    </citation>
    <scope>NUCLEOTIDE SEQUENCE</scope>
    <source>
        <strain evidence="2">PclaraLFYP37</strain>
    </source>
</reference>
<dbReference type="InterPro" id="IPR042278">
    <property type="entry name" value="Mfa-like_1_N"/>
</dbReference>
<gene>
    <name evidence="2" type="ORF">PCLFYP37_01232</name>
</gene>
<keyword evidence="1" id="KW-0732">Signal</keyword>
<dbReference type="Gene3D" id="2.60.40.2630">
    <property type="match status" value="1"/>
</dbReference>
<feature type="signal peptide" evidence="1">
    <location>
        <begin position="1"/>
        <end position="17"/>
    </location>
</feature>
<feature type="chain" id="PRO_5026903048" description="Fimbrillin-like protein" evidence="1">
    <location>
        <begin position="18"/>
        <end position="302"/>
    </location>
</feature>
<dbReference type="AlphaFoldDB" id="A0A6N2ZYP6"/>
<accession>A0A6N2ZYP6</accession>
<dbReference type="RefSeq" id="WP_412441893.1">
    <property type="nucleotide sequence ID" value="NZ_CACRUT010000006.1"/>
</dbReference>
<evidence type="ECO:0008006" key="3">
    <source>
        <dbReference type="Google" id="ProtNLM"/>
    </source>
</evidence>
<dbReference type="EMBL" id="CACRUT010000006">
    <property type="protein sequence ID" value="VYT82926.1"/>
    <property type="molecule type" value="Genomic_DNA"/>
</dbReference>
<evidence type="ECO:0000313" key="2">
    <source>
        <dbReference type="EMBL" id="VYT82926.1"/>
    </source>
</evidence>
<proteinExistence type="predicted"/>
<protein>
    <recommendedName>
        <fullName evidence="3">Fimbrillin-like protein</fullName>
    </recommendedName>
</protein>